<name>A4TV78_9PROT</name>
<dbReference type="EMBL" id="CU459003">
    <property type="protein sequence ID" value="CAM74535.1"/>
    <property type="molecule type" value="Genomic_DNA"/>
</dbReference>
<reference evidence="1" key="1">
    <citation type="journal article" date="2007" name="J. Bacteriol.">
        <title>Comparative genome analysis of four magnetotactic bacteria reveals a complex set of group-specific genes implicated in magnetosome biomineralization and function.</title>
        <authorList>
            <person name="Richter M."/>
            <person name="Kube M."/>
            <person name="Bazylinski D.A."/>
            <person name="Lombardot T."/>
            <person name="Gloeckner F.O."/>
            <person name="Reinhardt R."/>
            <person name="Schueler D."/>
        </authorList>
    </citation>
    <scope>NUCLEOTIDE SEQUENCE</scope>
    <source>
        <strain evidence="1">MSR-1</strain>
    </source>
</reference>
<protein>
    <submittedName>
        <fullName evidence="1">Uncharacterized protein</fullName>
    </submittedName>
</protein>
<organism evidence="1">
    <name type="scientific">Magnetospirillum gryphiswaldense</name>
    <dbReference type="NCBI Taxonomy" id="55518"/>
    <lineage>
        <taxon>Bacteria</taxon>
        <taxon>Pseudomonadati</taxon>
        <taxon>Pseudomonadota</taxon>
        <taxon>Alphaproteobacteria</taxon>
        <taxon>Rhodospirillales</taxon>
        <taxon>Rhodospirillaceae</taxon>
        <taxon>Magnetospirillum</taxon>
    </lineage>
</organism>
<sequence length="45" mass="4895">MALVPASAMMRATSGVIVFGKYHIFTSRIDPRVVLIGRVSPNPHT</sequence>
<accession>A4TV78</accession>
<evidence type="ECO:0000313" key="1">
    <source>
        <dbReference type="EMBL" id="CAM74535.1"/>
    </source>
</evidence>
<gene>
    <name evidence="1" type="ORF">MGR_0100</name>
</gene>
<proteinExistence type="predicted"/>
<dbReference type="AlphaFoldDB" id="A4TV78"/>